<feature type="domain" description="GGDEF" evidence="2">
    <location>
        <begin position="233"/>
        <end position="361"/>
    </location>
</feature>
<organism evidence="3 4">
    <name type="scientific">Formimonas warabiya</name>
    <dbReference type="NCBI Taxonomy" id="1761012"/>
    <lineage>
        <taxon>Bacteria</taxon>
        <taxon>Bacillati</taxon>
        <taxon>Bacillota</taxon>
        <taxon>Clostridia</taxon>
        <taxon>Eubacteriales</taxon>
        <taxon>Peptococcaceae</taxon>
        <taxon>Candidatus Formimonas</taxon>
    </lineage>
</organism>
<reference evidence="3 4" key="1">
    <citation type="submission" date="2016-10" db="EMBL/GenBank/DDBJ databases">
        <title>Complete Genome Sequence of Peptococcaceae strain DCMF.</title>
        <authorList>
            <person name="Edwards R.J."/>
            <person name="Holland S.I."/>
            <person name="Deshpande N.P."/>
            <person name="Wong Y.K."/>
            <person name="Ertan H."/>
            <person name="Manefield M."/>
            <person name="Russell T.L."/>
            <person name="Lee M.J."/>
        </authorList>
    </citation>
    <scope>NUCLEOTIDE SEQUENCE [LARGE SCALE GENOMIC DNA]</scope>
    <source>
        <strain evidence="3 4">DCMF</strain>
    </source>
</reference>
<gene>
    <name evidence="3" type="ORF">DCMF_12985</name>
</gene>
<dbReference type="PROSITE" id="PS50887">
    <property type="entry name" value="GGDEF"/>
    <property type="match status" value="1"/>
</dbReference>
<dbReference type="GO" id="GO:0052621">
    <property type="term" value="F:diguanylate cyclase activity"/>
    <property type="evidence" value="ECO:0007669"/>
    <property type="project" value="TreeGrafter"/>
</dbReference>
<dbReference type="EMBL" id="CP017634">
    <property type="protein sequence ID" value="ATW25550.1"/>
    <property type="molecule type" value="Genomic_DNA"/>
</dbReference>
<accession>A0A3G1KSZ7</accession>
<feature type="transmembrane region" description="Helical" evidence="1">
    <location>
        <begin position="51"/>
        <end position="68"/>
    </location>
</feature>
<evidence type="ECO:0000313" key="4">
    <source>
        <dbReference type="Proteomes" id="UP000323521"/>
    </source>
</evidence>
<feature type="transmembrane region" description="Helical" evidence="1">
    <location>
        <begin position="158"/>
        <end position="181"/>
    </location>
</feature>
<dbReference type="KEGG" id="fwa:DCMF_12985"/>
<keyword evidence="1" id="KW-0812">Transmembrane</keyword>
<sequence length="361" mass="41692">MKPEKMIRDITGNTESFNLEHRVFNMFSFLLIIVCLFSGVMNYLLSLNTPAVLAPLLYGMVQIYLYYLSRLKQHYEISVLATLIFAIFIISPTMWFFNGGSYGASQYSIIVLGAVIAAICTRRKRVVFLCCFLLVLSSLVTLEYYFPGTIQYYHSAHARYLDLLVGLNSTTIATYLLFLVYSDNYRSEHEKVLEYSKKLEIMAVTDGLTELYNHSYIFLRLEEEIAKAKRYQRKLSIIMLDIDFFKKLNDTYGHQFGDHVLSRISKCLKDNLRTTDIIGRYGGEEFLIIAPETGSPEAFVAANKLRKLIENIIFFHHVQVTISMGIAEWKNDTSQQLIEKADKCLYMAKKHGRNKIEMLDH</sequence>
<dbReference type="CDD" id="cd01949">
    <property type="entry name" value="GGDEF"/>
    <property type="match status" value="1"/>
</dbReference>
<dbReference type="InterPro" id="IPR029787">
    <property type="entry name" value="Nucleotide_cyclase"/>
</dbReference>
<dbReference type="Proteomes" id="UP000323521">
    <property type="component" value="Chromosome"/>
</dbReference>
<dbReference type="PANTHER" id="PTHR45138">
    <property type="entry name" value="REGULATORY COMPONENTS OF SENSORY TRANSDUCTION SYSTEM"/>
    <property type="match status" value="1"/>
</dbReference>
<protein>
    <recommendedName>
        <fullName evidence="2">GGDEF domain-containing protein</fullName>
    </recommendedName>
</protein>
<dbReference type="OrthoDB" id="9783388at2"/>
<evidence type="ECO:0000313" key="3">
    <source>
        <dbReference type="EMBL" id="ATW25550.1"/>
    </source>
</evidence>
<dbReference type="InterPro" id="IPR050469">
    <property type="entry name" value="Diguanylate_Cyclase"/>
</dbReference>
<name>A0A3G1KSZ7_FORW1</name>
<proteinExistence type="predicted"/>
<evidence type="ECO:0000259" key="2">
    <source>
        <dbReference type="PROSITE" id="PS50887"/>
    </source>
</evidence>
<dbReference type="AlphaFoldDB" id="A0A3G1KSZ7"/>
<dbReference type="PANTHER" id="PTHR45138:SF9">
    <property type="entry name" value="DIGUANYLATE CYCLASE DGCM-RELATED"/>
    <property type="match status" value="1"/>
</dbReference>
<dbReference type="RefSeq" id="WP_148134809.1">
    <property type="nucleotide sequence ID" value="NZ_CP017634.1"/>
</dbReference>
<keyword evidence="1" id="KW-1133">Transmembrane helix</keyword>
<feature type="transmembrane region" description="Helical" evidence="1">
    <location>
        <begin position="126"/>
        <end position="146"/>
    </location>
</feature>
<dbReference type="FunFam" id="3.30.70.270:FF:000001">
    <property type="entry name" value="Diguanylate cyclase domain protein"/>
    <property type="match status" value="1"/>
</dbReference>
<keyword evidence="4" id="KW-1185">Reference proteome</keyword>
<dbReference type="SMART" id="SM00267">
    <property type="entry name" value="GGDEF"/>
    <property type="match status" value="1"/>
</dbReference>
<feature type="transmembrane region" description="Helical" evidence="1">
    <location>
        <begin position="75"/>
        <end position="97"/>
    </location>
</feature>
<keyword evidence="1" id="KW-0472">Membrane</keyword>
<dbReference type="Gene3D" id="3.30.70.270">
    <property type="match status" value="1"/>
</dbReference>
<dbReference type="InterPro" id="IPR000160">
    <property type="entry name" value="GGDEF_dom"/>
</dbReference>
<dbReference type="SUPFAM" id="SSF55073">
    <property type="entry name" value="Nucleotide cyclase"/>
    <property type="match status" value="1"/>
</dbReference>
<dbReference type="GO" id="GO:1902201">
    <property type="term" value="P:negative regulation of bacterial-type flagellum-dependent cell motility"/>
    <property type="evidence" value="ECO:0007669"/>
    <property type="project" value="TreeGrafter"/>
</dbReference>
<dbReference type="Pfam" id="PF00990">
    <property type="entry name" value="GGDEF"/>
    <property type="match status" value="1"/>
</dbReference>
<feature type="transmembrane region" description="Helical" evidence="1">
    <location>
        <begin position="103"/>
        <end position="119"/>
    </location>
</feature>
<evidence type="ECO:0000256" key="1">
    <source>
        <dbReference type="SAM" id="Phobius"/>
    </source>
</evidence>
<dbReference type="GO" id="GO:0005886">
    <property type="term" value="C:plasma membrane"/>
    <property type="evidence" value="ECO:0007669"/>
    <property type="project" value="TreeGrafter"/>
</dbReference>
<dbReference type="NCBIfam" id="TIGR00254">
    <property type="entry name" value="GGDEF"/>
    <property type="match status" value="1"/>
</dbReference>
<dbReference type="GO" id="GO:0043709">
    <property type="term" value="P:cell adhesion involved in single-species biofilm formation"/>
    <property type="evidence" value="ECO:0007669"/>
    <property type="project" value="TreeGrafter"/>
</dbReference>
<dbReference type="InterPro" id="IPR043128">
    <property type="entry name" value="Rev_trsase/Diguanyl_cyclase"/>
</dbReference>
<feature type="transmembrane region" description="Helical" evidence="1">
    <location>
        <begin position="23"/>
        <end position="45"/>
    </location>
</feature>